<dbReference type="SMART" id="SM00062">
    <property type="entry name" value="PBPb"/>
    <property type="match status" value="1"/>
</dbReference>
<accession>A0A413RPP9</accession>
<keyword evidence="3 4" id="KW-0732">Signal</keyword>
<reference evidence="6 7" key="1">
    <citation type="submission" date="2018-08" db="EMBL/GenBank/DDBJ databases">
        <title>Cellulomonas rhizosphaerae sp. nov., a novel actinomycete isolated from soil.</title>
        <authorList>
            <person name="Tian Y."/>
        </authorList>
    </citation>
    <scope>NUCLEOTIDE SEQUENCE [LARGE SCALE GENOMIC DNA]</scope>
    <source>
        <strain evidence="6 7">NEAU-TCZ24</strain>
    </source>
</reference>
<proteinExistence type="inferred from homology"/>
<dbReference type="PROSITE" id="PS51257">
    <property type="entry name" value="PROKAR_LIPOPROTEIN"/>
    <property type="match status" value="1"/>
</dbReference>
<feature type="domain" description="Solute-binding protein family 3/N-terminal" evidence="5">
    <location>
        <begin position="45"/>
        <end position="274"/>
    </location>
</feature>
<dbReference type="Gene3D" id="3.40.190.10">
    <property type="entry name" value="Periplasmic binding protein-like II"/>
    <property type="match status" value="2"/>
</dbReference>
<dbReference type="PANTHER" id="PTHR30024:SF47">
    <property type="entry name" value="TAURINE-BINDING PERIPLASMIC PROTEIN"/>
    <property type="match status" value="1"/>
</dbReference>
<evidence type="ECO:0000256" key="2">
    <source>
        <dbReference type="ARBA" id="ARBA00010742"/>
    </source>
</evidence>
<name>A0A413RPP9_9CELL</name>
<evidence type="ECO:0000256" key="3">
    <source>
        <dbReference type="ARBA" id="ARBA00022729"/>
    </source>
</evidence>
<dbReference type="CDD" id="cd13560">
    <property type="entry name" value="PBP2_taurine"/>
    <property type="match status" value="1"/>
</dbReference>
<dbReference type="Pfam" id="PF09084">
    <property type="entry name" value="NMT1"/>
    <property type="match status" value="1"/>
</dbReference>
<sequence length="353" mass="36668">MSIRKLVTLGLAGLLLATTAACSSSDDDAKATPSDGASTVEAPDTLRIGYQQIPNGDLVVKHNKWLEDALPDTTIDWVRFDSGGDVNTAVVAGSIDIGLAGSSPVTRGLSAPLNIDYQVAWIHDVIGDAESLVARDGTDITAIADLKGHKIATPFASTSHYSLVAALTDAGLSTDDVTLVDLQPADILAAWTRDDIDAAYVWDPTLSQLGGTVLTTSTEQAAAGHPTYDLGVVTTALAQKYPAVVDAWLAAQDKAVAQIKDDPATATEAIGAELDLAPADVTAQLEGLTFLRGTEQLAPEFFGTKAAPGAFAESLHQAAEFLHGQDAIDDVPDVAALQPGIALDALDRTFGQK</sequence>
<organism evidence="6 7">
    <name type="scientific">Cellulomonas rhizosphaerae</name>
    <dbReference type="NCBI Taxonomy" id="2293719"/>
    <lineage>
        <taxon>Bacteria</taxon>
        <taxon>Bacillati</taxon>
        <taxon>Actinomycetota</taxon>
        <taxon>Actinomycetes</taxon>
        <taxon>Micrococcales</taxon>
        <taxon>Cellulomonadaceae</taxon>
        <taxon>Cellulomonas</taxon>
    </lineage>
</organism>
<comment type="similarity">
    <text evidence="2">Belongs to the bacterial solute-binding protein SsuA/TauA family.</text>
</comment>
<evidence type="ECO:0000313" key="6">
    <source>
        <dbReference type="EMBL" id="RHA43888.1"/>
    </source>
</evidence>
<dbReference type="AlphaFoldDB" id="A0A413RPP9"/>
<dbReference type="PANTHER" id="PTHR30024">
    <property type="entry name" value="ALIPHATIC SULFONATES-BINDING PROTEIN-RELATED"/>
    <property type="match status" value="1"/>
</dbReference>
<feature type="signal peptide" evidence="4">
    <location>
        <begin position="1"/>
        <end position="20"/>
    </location>
</feature>
<evidence type="ECO:0000256" key="4">
    <source>
        <dbReference type="SAM" id="SignalP"/>
    </source>
</evidence>
<keyword evidence="7" id="KW-1185">Reference proteome</keyword>
<dbReference type="SUPFAM" id="SSF53850">
    <property type="entry name" value="Periplasmic binding protein-like II"/>
    <property type="match status" value="1"/>
</dbReference>
<dbReference type="OrthoDB" id="5174711at2"/>
<feature type="chain" id="PRO_5039290737" evidence="4">
    <location>
        <begin position="21"/>
        <end position="353"/>
    </location>
</feature>
<dbReference type="InterPro" id="IPR015168">
    <property type="entry name" value="SsuA/THI5"/>
</dbReference>
<dbReference type="InterPro" id="IPR010068">
    <property type="entry name" value="Peri-bd_TauA"/>
</dbReference>
<dbReference type="InterPro" id="IPR001638">
    <property type="entry name" value="Solute-binding_3/MltF_N"/>
</dbReference>
<evidence type="ECO:0000256" key="1">
    <source>
        <dbReference type="ARBA" id="ARBA00004418"/>
    </source>
</evidence>
<dbReference type="Proteomes" id="UP000283374">
    <property type="component" value="Unassembled WGS sequence"/>
</dbReference>
<dbReference type="GO" id="GO:0042597">
    <property type="term" value="C:periplasmic space"/>
    <property type="evidence" value="ECO:0007669"/>
    <property type="project" value="UniProtKB-SubCell"/>
</dbReference>
<comment type="subcellular location">
    <subcellularLocation>
        <location evidence="1">Periplasm</location>
    </subcellularLocation>
</comment>
<evidence type="ECO:0000259" key="5">
    <source>
        <dbReference type="SMART" id="SM00062"/>
    </source>
</evidence>
<protein>
    <submittedName>
        <fullName evidence="6">Glycine/betaine ABC transporter substrate-binding protein</fullName>
    </submittedName>
</protein>
<gene>
    <name evidence="6" type="ORF">D1825_04040</name>
</gene>
<evidence type="ECO:0000313" key="7">
    <source>
        <dbReference type="Proteomes" id="UP000283374"/>
    </source>
</evidence>
<dbReference type="RefSeq" id="WP_118766182.1">
    <property type="nucleotide sequence ID" value="NZ_QWKP01000133.1"/>
</dbReference>
<dbReference type="EMBL" id="QWKP01000133">
    <property type="protein sequence ID" value="RHA43888.1"/>
    <property type="molecule type" value="Genomic_DNA"/>
</dbReference>
<dbReference type="GO" id="GO:0042918">
    <property type="term" value="P:alkanesulfonate transmembrane transport"/>
    <property type="evidence" value="ECO:0007669"/>
    <property type="project" value="TreeGrafter"/>
</dbReference>
<comment type="caution">
    <text evidence="6">The sequence shown here is derived from an EMBL/GenBank/DDBJ whole genome shotgun (WGS) entry which is preliminary data.</text>
</comment>